<evidence type="ECO:0000313" key="11">
    <source>
        <dbReference type="EMBL" id="KAF2118431.1"/>
    </source>
</evidence>
<dbReference type="SMART" id="SM00220">
    <property type="entry name" value="S_TKc"/>
    <property type="match status" value="1"/>
</dbReference>
<dbReference type="Proteomes" id="UP000799770">
    <property type="component" value="Unassembled WGS sequence"/>
</dbReference>
<gene>
    <name evidence="11" type="ORF">BDV96DRAFT_385989</name>
</gene>
<feature type="region of interest" description="Disordered" evidence="9">
    <location>
        <begin position="599"/>
        <end position="624"/>
    </location>
</feature>
<dbReference type="PROSITE" id="PS50011">
    <property type="entry name" value="PROTEIN_KINASE_DOM"/>
    <property type="match status" value="1"/>
</dbReference>
<dbReference type="Gene3D" id="1.10.510.10">
    <property type="entry name" value="Transferase(Phosphotransferase) domain 1"/>
    <property type="match status" value="1"/>
</dbReference>
<dbReference type="InterPro" id="IPR050629">
    <property type="entry name" value="STE20/SPS1-PAK"/>
</dbReference>
<comment type="catalytic activity">
    <reaction evidence="8">
        <text>L-seryl-[protein] + ATP = O-phospho-L-seryl-[protein] + ADP + H(+)</text>
        <dbReference type="Rhea" id="RHEA:17989"/>
        <dbReference type="Rhea" id="RHEA-COMP:9863"/>
        <dbReference type="Rhea" id="RHEA-COMP:11604"/>
        <dbReference type="ChEBI" id="CHEBI:15378"/>
        <dbReference type="ChEBI" id="CHEBI:29999"/>
        <dbReference type="ChEBI" id="CHEBI:30616"/>
        <dbReference type="ChEBI" id="CHEBI:83421"/>
        <dbReference type="ChEBI" id="CHEBI:456216"/>
        <dbReference type="EC" id="2.7.11.1"/>
    </reaction>
</comment>
<feature type="compositionally biased region" description="Polar residues" evidence="9">
    <location>
        <begin position="639"/>
        <end position="649"/>
    </location>
</feature>
<evidence type="ECO:0000259" key="10">
    <source>
        <dbReference type="PROSITE" id="PS50011"/>
    </source>
</evidence>
<feature type="compositionally biased region" description="Low complexity" evidence="9">
    <location>
        <begin position="601"/>
        <end position="617"/>
    </location>
</feature>
<organism evidence="11 12">
    <name type="scientific">Lophiotrema nucula</name>
    <dbReference type="NCBI Taxonomy" id="690887"/>
    <lineage>
        <taxon>Eukaryota</taxon>
        <taxon>Fungi</taxon>
        <taxon>Dikarya</taxon>
        <taxon>Ascomycota</taxon>
        <taxon>Pezizomycotina</taxon>
        <taxon>Dothideomycetes</taxon>
        <taxon>Pleosporomycetidae</taxon>
        <taxon>Pleosporales</taxon>
        <taxon>Lophiotremataceae</taxon>
        <taxon>Lophiotrema</taxon>
    </lineage>
</organism>
<dbReference type="OrthoDB" id="248923at2759"/>
<name>A0A6A5ZJK3_9PLEO</name>
<evidence type="ECO:0000313" key="12">
    <source>
        <dbReference type="Proteomes" id="UP000799770"/>
    </source>
</evidence>
<evidence type="ECO:0000256" key="9">
    <source>
        <dbReference type="SAM" id="MobiDB-lite"/>
    </source>
</evidence>
<dbReference type="PANTHER" id="PTHR48012">
    <property type="entry name" value="STERILE20-LIKE KINASE, ISOFORM B-RELATED"/>
    <property type="match status" value="1"/>
</dbReference>
<dbReference type="InterPro" id="IPR000719">
    <property type="entry name" value="Prot_kinase_dom"/>
</dbReference>
<feature type="compositionally biased region" description="Basic and acidic residues" evidence="9">
    <location>
        <begin position="770"/>
        <end position="780"/>
    </location>
</feature>
<protein>
    <recommendedName>
        <fullName evidence="10">Protein kinase domain-containing protein</fullName>
    </recommendedName>
</protein>
<dbReference type="GO" id="GO:0005737">
    <property type="term" value="C:cytoplasm"/>
    <property type="evidence" value="ECO:0007669"/>
    <property type="project" value="TreeGrafter"/>
</dbReference>
<evidence type="ECO:0000256" key="5">
    <source>
        <dbReference type="ARBA" id="ARBA00022777"/>
    </source>
</evidence>
<evidence type="ECO:0000256" key="8">
    <source>
        <dbReference type="ARBA" id="ARBA00048679"/>
    </source>
</evidence>
<keyword evidence="6" id="KW-0067">ATP-binding</keyword>
<dbReference type="AlphaFoldDB" id="A0A6A5ZJK3"/>
<feature type="compositionally biased region" description="Acidic residues" evidence="9">
    <location>
        <begin position="735"/>
        <end position="747"/>
    </location>
</feature>
<keyword evidence="12" id="KW-1185">Reference proteome</keyword>
<keyword evidence="2" id="KW-0723">Serine/threonine-protein kinase</keyword>
<dbReference type="InterPro" id="IPR011009">
    <property type="entry name" value="Kinase-like_dom_sf"/>
</dbReference>
<reference evidence="11" key="1">
    <citation type="journal article" date="2020" name="Stud. Mycol.">
        <title>101 Dothideomycetes genomes: a test case for predicting lifestyles and emergence of pathogens.</title>
        <authorList>
            <person name="Haridas S."/>
            <person name="Albert R."/>
            <person name="Binder M."/>
            <person name="Bloem J."/>
            <person name="Labutti K."/>
            <person name="Salamov A."/>
            <person name="Andreopoulos B."/>
            <person name="Baker S."/>
            <person name="Barry K."/>
            <person name="Bills G."/>
            <person name="Bluhm B."/>
            <person name="Cannon C."/>
            <person name="Castanera R."/>
            <person name="Culley D."/>
            <person name="Daum C."/>
            <person name="Ezra D."/>
            <person name="Gonzalez J."/>
            <person name="Henrissat B."/>
            <person name="Kuo A."/>
            <person name="Liang C."/>
            <person name="Lipzen A."/>
            <person name="Lutzoni F."/>
            <person name="Magnuson J."/>
            <person name="Mondo S."/>
            <person name="Nolan M."/>
            <person name="Ohm R."/>
            <person name="Pangilinan J."/>
            <person name="Park H.-J."/>
            <person name="Ramirez L."/>
            <person name="Alfaro M."/>
            <person name="Sun H."/>
            <person name="Tritt A."/>
            <person name="Yoshinaga Y."/>
            <person name="Zwiers L.-H."/>
            <person name="Turgeon B."/>
            <person name="Goodwin S."/>
            <person name="Spatafora J."/>
            <person name="Crous P."/>
            <person name="Grigoriev I."/>
        </authorList>
    </citation>
    <scope>NUCLEOTIDE SEQUENCE</scope>
    <source>
        <strain evidence="11">CBS 627.86</strain>
    </source>
</reference>
<dbReference type="PROSITE" id="PS00108">
    <property type="entry name" value="PROTEIN_KINASE_ST"/>
    <property type="match status" value="1"/>
</dbReference>
<dbReference type="Pfam" id="PF00069">
    <property type="entry name" value="Pkinase"/>
    <property type="match status" value="1"/>
</dbReference>
<feature type="region of interest" description="Disordered" evidence="9">
    <location>
        <begin position="639"/>
        <end position="690"/>
    </location>
</feature>
<feature type="domain" description="Protein kinase" evidence="10">
    <location>
        <begin position="1"/>
        <end position="238"/>
    </location>
</feature>
<evidence type="ECO:0000256" key="6">
    <source>
        <dbReference type="ARBA" id="ARBA00022840"/>
    </source>
</evidence>
<dbReference type="SUPFAM" id="SSF56112">
    <property type="entry name" value="Protein kinase-like (PK-like)"/>
    <property type="match status" value="1"/>
</dbReference>
<feature type="compositionally biased region" description="Polar residues" evidence="9">
    <location>
        <begin position="703"/>
        <end position="717"/>
    </location>
</feature>
<evidence type="ECO:0000256" key="7">
    <source>
        <dbReference type="ARBA" id="ARBA00047899"/>
    </source>
</evidence>
<evidence type="ECO:0000256" key="4">
    <source>
        <dbReference type="ARBA" id="ARBA00022741"/>
    </source>
</evidence>
<dbReference type="PANTHER" id="PTHR48012:SF10">
    <property type="entry name" value="FI20177P1"/>
    <property type="match status" value="1"/>
</dbReference>
<evidence type="ECO:0000256" key="3">
    <source>
        <dbReference type="ARBA" id="ARBA00022679"/>
    </source>
</evidence>
<feature type="region of interest" description="Disordered" evidence="9">
    <location>
        <begin position="868"/>
        <end position="901"/>
    </location>
</feature>
<evidence type="ECO:0000256" key="2">
    <source>
        <dbReference type="ARBA" id="ARBA00022527"/>
    </source>
</evidence>
<evidence type="ECO:0000256" key="1">
    <source>
        <dbReference type="ARBA" id="ARBA00008874"/>
    </source>
</evidence>
<proteinExistence type="inferred from homology"/>
<sequence>MTTKNLQETLKEISILQQLRESKARPYVNIIEEARTVHNELWIVSEYASGGSVHTLMKPSMTLKNPGLEEKFIVPIARELAYGLKFIHEAGVLHRDLKCNNILILEDGRVQLCDFGVSNTLEPEISKRSTIVGTPYWMAPELQKEWVKDADPNSHSRPNDILYGSEVDIWAYGCTIYEMATGFPPFHKVSQFQLPETGVPELEDDRFSANLRSLVAFVLQPNAADRPAPDEILQQDIFNDSVKLYPSVMLVSLVQRYYAWEQGGGARVSLFNPYGAQAPDPLAPEVEDDDDDWTFSTTDEFENQFADQFPDPFSGSTPTQAFSLNPPPDDDDRFAKLQASIRQEQADRGKKKLDRLFDQNSTPYRYSAVGSERPPSDLILRDFNPGAPNRETVIDLDFAAPTVADVPSIDLGEVPTVKANRMNRILREMELEEEQEEERDSFDQDFDRRATREWTFPKRESNRKTLEWTFPSQPAAEKINRRTVEWTFDAAMAEANYEPMPKAPRLSRRETKELALPQLVTNPDNRRTQDFVFPPRDPSDTDQFSSSPTLGPGFRPSLRHATTEPLGSYDDYPGISSAPESPLRTSMIDLDMAMVDEYRPSTADSTSTSTYTAGTETLNGNPFDLEDQVHLSQNNNRVSYHNKSQSEPNHQIPGLLTPQSYDEQGYPTNQDSHHPAMHARGVSSVSQMQAKAPTNNINYTRQRPQQQQMWDGWSHQQAYGIDESSPPASISTDASAEEEEHVDELWDTFERHTLQSQRRGYGGLRSRRTGSQDEDPRSDAEDNYADSYYNPEDLPSHQSRVSVGPNGKPLVDFPIPRGPDPETLLGMNTDPQIMSAALWKSSVEMKEGLRAARDLLKAMRLEEVEIGSGRNFGSGGRNGSALGGLREEEGDGQGTVRVAKT</sequence>
<comment type="catalytic activity">
    <reaction evidence="7">
        <text>L-threonyl-[protein] + ATP = O-phospho-L-threonyl-[protein] + ADP + H(+)</text>
        <dbReference type="Rhea" id="RHEA:46608"/>
        <dbReference type="Rhea" id="RHEA-COMP:11060"/>
        <dbReference type="Rhea" id="RHEA-COMP:11605"/>
        <dbReference type="ChEBI" id="CHEBI:15378"/>
        <dbReference type="ChEBI" id="CHEBI:30013"/>
        <dbReference type="ChEBI" id="CHEBI:30616"/>
        <dbReference type="ChEBI" id="CHEBI:61977"/>
        <dbReference type="ChEBI" id="CHEBI:456216"/>
        <dbReference type="EC" id="2.7.11.1"/>
    </reaction>
</comment>
<feature type="region of interest" description="Disordered" evidence="9">
    <location>
        <begin position="703"/>
        <end position="814"/>
    </location>
</feature>
<dbReference type="EMBL" id="ML977317">
    <property type="protein sequence ID" value="KAF2118431.1"/>
    <property type="molecule type" value="Genomic_DNA"/>
</dbReference>
<feature type="region of interest" description="Disordered" evidence="9">
    <location>
        <begin position="515"/>
        <end position="582"/>
    </location>
</feature>
<keyword evidence="5" id="KW-0418">Kinase</keyword>
<dbReference type="GO" id="GO:0004674">
    <property type="term" value="F:protein serine/threonine kinase activity"/>
    <property type="evidence" value="ECO:0007669"/>
    <property type="project" value="UniProtKB-KW"/>
</dbReference>
<dbReference type="GO" id="GO:0005524">
    <property type="term" value="F:ATP binding"/>
    <property type="evidence" value="ECO:0007669"/>
    <property type="project" value="UniProtKB-KW"/>
</dbReference>
<feature type="compositionally biased region" description="Polar residues" evidence="9">
    <location>
        <begin position="657"/>
        <end position="670"/>
    </location>
</feature>
<dbReference type="InterPro" id="IPR008271">
    <property type="entry name" value="Ser/Thr_kinase_AS"/>
</dbReference>
<comment type="similarity">
    <text evidence="1">Belongs to the protein kinase superfamily. STE Ser/Thr protein kinase family. STE20 subfamily.</text>
</comment>
<keyword evidence="4" id="KW-0547">Nucleotide-binding</keyword>
<accession>A0A6A5ZJK3</accession>
<feature type="compositionally biased region" description="Gly residues" evidence="9">
    <location>
        <begin position="870"/>
        <end position="882"/>
    </location>
</feature>
<keyword evidence="3" id="KW-0808">Transferase</keyword>